<evidence type="ECO:0000313" key="3">
    <source>
        <dbReference type="EMBL" id="NMC63874.1"/>
    </source>
</evidence>
<dbReference type="SUPFAM" id="SSF55874">
    <property type="entry name" value="ATPase domain of HSP90 chaperone/DNA topoisomerase II/histidine kinase"/>
    <property type="match status" value="1"/>
</dbReference>
<gene>
    <name evidence="3" type="ORF">GYA55_11990</name>
</gene>
<dbReference type="InterPro" id="IPR036890">
    <property type="entry name" value="HATPase_C_sf"/>
</dbReference>
<sequence length="230" mass="25881">MVTIASDGYINHGEGLKYLVMPKIHHPRNLYVRESLKRIPDDAEPVCIADGEHPYKVILDSELRLREIRHNFRLLLEQIGVEDVRRSSLEIAFAEVLTNVYKHAYAKGDPIYVQIESYVLMRPQVNTRVFIFEIADFGRGIKSIRNLIPFHSEEGPIDPHNNKGSLGGGLLMACSGADEVHISNNGQGTSVRILRSLSDNTNGHSSLPEDLSEARTDTRKVPWNFEVPEA</sequence>
<dbReference type="PANTHER" id="PTHR35526">
    <property type="entry name" value="ANTI-SIGMA-F FACTOR RSBW-RELATED"/>
    <property type="match status" value="1"/>
</dbReference>
<dbReference type="PANTHER" id="PTHR35526:SF3">
    <property type="entry name" value="ANTI-SIGMA-F FACTOR RSBW"/>
    <property type="match status" value="1"/>
</dbReference>
<dbReference type="Pfam" id="PF13581">
    <property type="entry name" value="HATPase_c_2"/>
    <property type="match status" value="1"/>
</dbReference>
<accession>A0A7X9FTA9</accession>
<protein>
    <submittedName>
        <fullName evidence="3">ATP-binding protein</fullName>
    </submittedName>
</protein>
<keyword evidence="1" id="KW-0808">Transferase</keyword>
<dbReference type="GO" id="GO:0005524">
    <property type="term" value="F:ATP binding"/>
    <property type="evidence" value="ECO:0007669"/>
    <property type="project" value="UniProtKB-KW"/>
</dbReference>
<dbReference type="InterPro" id="IPR050267">
    <property type="entry name" value="Anti-sigma-factor_SerPK"/>
</dbReference>
<dbReference type="Gene3D" id="3.30.565.10">
    <property type="entry name" value="Histidine kinase-like ATPase, C-terminal domain"/>
    <property type="match status" value="1"/>
</dbReference>
<proteinExistence type="predicted"/>
<dbReference type="GO" id="GO:0004674">
    <property type="term" value="F:protein serine/threonine kinase activity"/>
    <property type="evidence" value="ECO:0007669"/>
    <property type="project" value="UniProtKB-KW"/>
</dbReference>
<dbReference type="EMBL" id="JAAZON010000545">
    <property type="protein sequence ID" value="NMC63874.1"/>
    <property type="molecule type" value="Genomic_DNA"/>
</dbReference>
<organism evidence="3 4">
    <name type="scientific">SAR324 cluster bacterium</name>
    <dbReference type="NCBI Taxonomy" id="2024889"/>
    <lineage>
        <taxon>Bacteria</taxon>
        <taxon>Deltaproteobacteria</taxon>
        <taxon>SAR324 cluster</taxon>
    </lineage>
</organism>
<dbReference type="CDD" id="cd16936">
    <property type="entry name" value="HATPase_RsbW-like"/>
    <property type="match status" value="1"/>
</dbReference>
<keyword evidence="3" id="KW-0547">Nucleotide-binding</keyword>
<dbReference type="AlphaFoldDB" id="A0A7X9FTA9"/>
<keyword evidence="3" id="KW-0067">ATP-binding</keyword>
<evidence type="ECO:0000259" key="2">
    <source>
        <dbReference type="Pfam" id="PF13581"/>
    </source>
</evidence>
<name>A0A7X9FTA9_9DELT</name>
<feature type="domain" description="Histidine kinase/HSP90-like ATPase" evidence="2">
    <location>
        <begin position="64"/>
        <end position="193"/>
    </location>
</feature>
<keyword evidence="1" id="KW-0723">Serine/threonine-protein kinase</keyword>
<evidence type="ECO:0000313" key="4">
    <source>
        <dbReference type="Proteomes" id="UP000524246"/>
    </source>
</evidence>
<dbReference type="Proteomes" id="UP000524246">
    <property type="component" value="Unassembled WGS sequence"/>
</dbReference>
<dbReference type="InterPro" id="IPR003594">
    <property type="entry name" value="HATPase_dom"/>
</dbReference>
<keyword evidence="1" id="KW-0418">Kinase</keyword>
<comment type="caution">
    <text evidence="3">The sequence shown here is derived from an EMBL/GenBank/DDBJ whole genome shotgun (WGS) entry which is preliminary data.</text>
</comment>
<reference evidence="3 4" key="1">
    <citation type="journal article" date="2020" name="Biotechnol. Biofuels">
        <title>New insights from the biogas microbiome by comprehensive genome-resolved metagenomics of nearly 1600 species originating from multiple anaerobic digesters.</title>
        <authorList>
            <person name="Campanaro S."/>
            <person name="Treu L."/>
            <person name="Rodriguez-R L.M."/>
            <person name="Kovalovszki A."/>
            <person name="Ziels R.M."/>
            <person name="Maus I."/>
            <person name="Zhu X."/>
            <person name="Kougias P.G."/>
            <person name="Basile A."/>
            <person name="Luo G."/>
            <person name="Schluter A."/>
            <person name="Konstantinidis K.T."/>
            <person name="Angelidaki I."/>
        </authorList>
    </citation>
    <scope>NUCLEOTIDE SEQUENCE [LARGE SCALE GENOMIC DNA]</scope>
    <source>
        <strain evidence="3">AS27yjCOA_65</strain>
    </source>
</reference>
<evidence type="ECO:0000256" key="1">
    <source>
        <dbReference type="ARBA" id="ARBA00022527"/>
    </source>
</evidence>